<dbReference type="RefSeq" id="XP_004343500.1">
    <property type="nucleotide sequence ID" value="XM_004343450.2"/>
</dbReference>
<comment type="cofactor">
    <cofactor evidence="1">
        <name>FAD</name>
        <dbReference type="ChEBI" id="CHEBI:57692"/>
    </cofactor>
</comment>
<evidence type="ECO:0000256" key="5">
    <source>
        <dbReference type="ARBA" id="ARBA00022827"/>
    </source>
</evidence>
<feature type="domain" description="FAD/NAD(P)-binding" evidence="6">
    <location>
        <begin position="335"/>
        <end position="416"/>
    </location>
</feature>
<dbReference type="eggNOG" id="KOG2755">
    <property type="taxonomic scope" value="Eukaryota"/>
</dbReference>
<dbReference type="InterPro" id="IPR023753">
    <property type="entry name" value="FAD/NAD-binding_dom"/>
</dbReference>
<evidence type="ECO:0000259" key="6">
    <source>
        <dbReference type="Pfam" id="PF07992"/>
    </source>
</evidence>
<dbReference type="STRING" id="595528.A0A0D2UQA0"/>
<dbReference type="InterPro" id="IPR050260">
    <property type="entry name" value="FAD-bd_OxRdtase"/>
</dbReference>
<dbReference type="Pfam" id="PF07992">
    <property type="entry name" value="Pyr_redox_2"/>
    <property type="match status" value="2"/>
</dbReference>
<dbReference type="PANTHER" id="PTHR43429">
    <property type="entry name" value="PYRIDINE NUCLEOTIDE-DISULFIDE OXIDOREDUCTASE DOMAIN-CONTAINING"/>
    <property type="match status" value="1"/>
</dbReference>
<evidence type="ECO:0000256" key="4">
    <source>
        <dbReference type="ARBA" id="ARBA00022630"/>
    </source>
</evidence>
<accession>A0A0D2UQA0</accession>
<protein>
    <recommendedName>
        <fullName evidence="3">Pyridine nucleotide-disulfide oxidoreductase domain-containing protein 1</fullName>
    </recommendedName>
</protein>
<dbReference type="SUPFAM" id="SSF51905">
    <property type="entry name" value="FAD/NAD(P)-binding domain"/>
    <property type="match status" value="2"/>
</dbReference>
<proteinExistence type="inferred from homology"/>
<reference evidence="8" key="1">
    <citation type="submission" date="2011-02" db="EMBL/GenBank/DDBJ databases">
        <title>The Genome Sequence of Capsaspora owczarzaki ATCC 30864.</title>
        <authorList>
            <person name="Russ C."/>
            <person name="Cuomo C."/>
            <person name="Burger G."/>
            <person name="Gray M.W."/>
            <person name="Holland P.W.H."/>
            <person name="King N."/>
            <person name="Lang F.B.F."/>
            <person name="Roger A.J."/>
            <person name="Ruiz-Trillo I."/>
            <person name="Young S.K."/>
            <person name="Zeng Q."/>
            <person name="Gargeya S."/>
            <person name="Alvarado L."/>
            <person name="Berlin A."/>
            <person name="Chapman S.B."/>
            <person name="Chen Z."/>
            <person name="Freedman E."/>
            <person name="Gellesch M."/>
            <person name="Goldberg J."/>
            <person name="Griggs A."/>
            <person name="Gujja S."/>
            <person name="Heilman E."/>
            <person name="Heiman D."/>
            <person name="Howarth C."/>
            <person name="Mehta T."/>
            <person name="Neiman D."/>
            <person name="Pearson M."/>
            <person name="Roberts A."/>
            <person name="Saif S."/>
            <person name="Shea T."/>
            <person name="Shenoy N."/>
            <person name="Sisk P."/>
            <person name="Stolte C."/>
            <person name="Sykes S."/>
            <person name="White J."/>
            <person name="Yandava C."/>
            <person name="Haas B."/>
            <person name="Nusbaum C."/>
            <person name="Birren B."/>
        </authorList>
    </citation>
    <scope>NUCLEOTIDE SEQUENCE</scope>
    <source>
        <strain evidence="8">ATCC 30864</strain>
    </source>
</reference>
<feature type="domain" description="FAD/NAD(P)-binding" evidence="6">
    <location>
        <begin position="1"/>
        <end position="158"/>
    </location>
</feature>
<keyword evidence="4" id="KW-0285">Flavoprotein</keyword>
<evidence type="ECO:0000256" key="1">
    <source>
        <dbReference type="ARBA" id="ARBA00001974"/>
    </source>
</evidence>
<evidence type="ECO:0000256" key="3">
    <source>
        <dbReference type="ARBA" id="ARBA00018240"/>
    </source>
</evidence>
<organism evidence="7 8">
    <name type="scientific">Capsaspora owczarzaki (strain ATCC 30864)</name>
    <dbReference type="NCBI Taxonomy" id="595528"/>
    <lineage>
        <taxon>Eukaryota</taxon>
        <taxon>Filasterea</taxon>
        <taxon>Capsaspora</taxon>
    </lineage>
</organism>
<keyword evidence="8" id="KW-1185">Reference proteome</keyword>
<name>A0A0D2UQA0_CAPO3</name>
<dbReference type="Gene3D" id="3.50.50.60">
    <property type="entry name" value="FAD/NAD(P)-binding domain"/>
    <property type="match status" value="3"/>
</dbReference>
<dbReference type="GO" id="GO:0016491">
    <property type="term" value="F:oxidoreductase activity"/>
    <property type="evidence" value="ECO:0007669"/>
    <property type="project" value="InterPro"/>
</dbReference>
<dbReference type="OrthoDB" id="202203at2759"/>
<dbReference type="InParanoid" id="A0A0D2UQA0"/>
<sequence length="534" mass="58112">MHVVVIGSGIAGATCAESLAVAWRNQPEHRITLLSASPMLKTVANFHQLSRTLETFEIVERWLDDALQYPNLSIVHATVASVDTRAKSVLDTAGRRHAYDKLCVCAGARPNLIATAHPEHVIGIRDTESVKDLQARLGSARRVVVVGNGGIALELVHEVQFCDVVWAVRDEHIGTSFFDAGAATFFMSDVKLESAGMSENESTATLRHGLPEEPEETENGVAIFTPHTLQQRAAKAALASARAGVSDIPSSQAPPEPNQTAPAMEVYSGAALGPRWQDQARLHPIGERIDTPRRVVELSTSVSAVLSPAEFVAYRQQHPAIVHNDTDILDWPAIVVLSNNRVYGCDVVVSATGVVPCADFIGPEILRASDGGIAVNDQMQTNLPDVFAAGDVCTVQWPTSSHWFQLRLWTQARQMGAYAARCIQAAAKHELALLDFCFEAFAHVTRFFGFKVVLLGLYNAQGLAVGDYEVLLRVTRGHEYIKLVLANGCVQGAVLIGETDLEETFENLILNQLDVSAFKDMLLDPDVDVEDYFD</sequence>
<dbReference type="PRINTS" id="PR00368">
    <property type="entry name" value="FADPNR"/>
</dbReference>
<evidence type="ECO:0000313" key="7">
    <source>
        <dbReference type="EMBL" id="KJE97176.1"/>
    </source>
</evidence>
<evidence type="ECO:0000313" key="8">
    <source>
        <dbReference type="Proteomes" id="UP000008743"/>
    </source>
</evidence>
<dbReference type="Gene3D" id="3.30.390.30">
    <property type="match status" value="1"/>
</dbReference>
<gene>
    <name evidence="7" type="ORF">CAOG_007626</name>
</gene>
<dbReference type="PANTHER" id="PTHR43429:SF2">
    <property type="entry name" value="PYRIDINE NUCLEOTIDE-DISULFIDE OXIDOREDUCTASE DOMAIN-CONTAINING PROTEIN 1"/>
    <property type="match status" value="1"/>
</dbReference>
<comment type="similarity">
    <text evidence="2">Belongs to the class-I pyridine nucleotide-disulfide oxidoreductase family. PYROXD1 subfamily.</text>
</comment>
<dbReference type="EMBL" id="KE346373">
    <property type="protein sequence ID" value="KJE97176.1"/>
    <property type="molecule type" value="Genomic_DNA"/>
</dbReference>
<dbReference type="AlphaFoldDB" id="A0A0D2UQA0"/>
<keyword evidence="5" id="KW-0274">FAD</keyword>
<dbReference type="InterPro" id="IPR036188">
    <property type="entry name" value="FAD/NAD-bd_sf"/>
</dbReference>
<dbReference type="OMA" id="MCENLIL"/>
<evidence type="ECO:0000256" key="2">
    <source>
        <dbReference type="ARBA" id="ARBA00008147"/>
    </source>
</evidence>
<dbReference type="InterPro" id="IPR016156">
    <property type="entry name" value="FAD/NAD-linked_Rdtase_dimer_sf"/>
</dbReference>
<dbReference type="PhylomeDB" id="A0A0D2UQA0"/>
<dbReference type="Proteomes" id="UP000008743">
    <property type="component" value="Unassembled WGS sequence"/>
</dbReference>